<evidence type="ECO:0000256" key="1">
    <source>
        <dbReference type="ARBA" id="ARBA00004123"/>
    </source>
</evidence>
<evidence type="ECO:0000256" key="2">
    <source>
        <dbReference type="ARBA" id="ARBA00009220"/>
    </source>
</evidence>
<name>A0ABN7SVR9_OIKDI</name>
<feature type="compositionally biased region" description="Basic and acidic residues" evidence="10">
    <location>
        <begin position="150"/>
        <end position="165"/>
    </location>
</feature>
<dbReference type="Gene3D" id="1.20.120.850">
    <property type="entry name" value="SWI2/SNF2 ATPases, N-terminal domain"/>
    <property type="match status" value="1"/>
</dbReference>
<feature type="region of interest" description="Disordered" evidence="10">
    <location>
        <begin position="1008"/>
        <end position="1123"/>
    </location>
</feature>
<dbReference type="InterPro" id="IPR050520">
    <property type="entry name" value="INO80/SWR1_helicase"/>
</dbReference>
<dbReference type="InterPro" id="IPR027417">
    <property type="entry name" value="P-loop_NTPase"/>
</dbReference>
<dbReference type="Pfam" id="PF00271">
    <property type="entry name" value="Helicase_C"/>
    <property type="match status" value="1"/>
</dbReference>
<feature type="domain" description="Helicase C-terminal" evidence="12">
    <location>
        <begin position="739"/>
        <end position="905"/>
    </location>
</feature>
<dbReference type="SUPFAM" id="SSF52540">
    <property type="entry name" value="P-loop containing nucleoside triphosphate hydrolases"/>
    <property type="match status" value="2"/>
</dbReference>
<dbReference type="Gene3D" id="3.40.50.300">
    <property type="entry name" value="P-loop containing nucleotide triphosphate hydrolases"/>
    <property type="match status" value="1"/>
</dbReference>
<evidence type="ECO:0000256" key="7">
    <source>
        <dbReference type="ARBA" id="ARBA00022853"/>
    </source>
</evidence>
<dbReference type="EMBL" id="OU015566">
    <property type="protein sequence ID" value="CAG5104980.1"/>
    <property type="molecule type" value="Genomic_DNA"/>
</dbReference>
<feature type="compositionally biased region" description="Polar residues" evidence="10">
    <location>
        <begin position="38"/>
        <end position="54"/>
    </location>
</feature>
<gene>
    <name evidence="13" type="ORF">OKIOD_LOCUS10491</name>
</gene>
<evidence type="ECO:0000256" key="9">
    <source>
        <dbReference type="ARBA" id="ARBA00023242"/>
    </source>
</evidence>
<dbReference type="Gene3D" id="3.40.50.10810">
    <property type="entry name" value="Tandem AAA-ATPase domain"/>
    <property type="match status" value="1"/>
</dbReference>
<feature type="region of interest" description="Disordered" evidence="10">
    <location>
        <begin position="910"/>
        <end position="929"/>
    </location>
</feature>
<keyword evidence="8" id="KW-0238">DNA-binding</keyword>
<keyword evidence="14" id="KW-1185">Reference proteome</keyword>
<feature type="domain" description="Helicase ATP-binding" evidence="11">
    <location>
        <begin position="234"/>
        <end position="399"/>
    </location>
</feature>
<evidence type="ECO:0000256" key="6">
    <source>
        <dbReference type="ARBA" id="ARBA00022840"/>
    </source>
</evidence>
<keyword evidence="3" id="KW-0547">Nucleotide-binding</keyword>
<keyword evidence="7" id="KW-0156">Chromatin regulator</keyword>
<dbReference type="InterPro" id="IPR049730">
    <property type="entry name" value="SNF2/RAD54-like_C"/>
</dbReference>
<dbReference type="InterPro" id="IPR014001">
    <property type="entry name" value="Helicase_ATP-bd"/>
</dbReference>
<evidence type="ECO:0000259" key="11">
    <source>
        <dbReference type="PROSITE" id="PS51192"/>
    </source>
</evidence>
<evidence type="ECO:0000256" key="10">
    <source>
        <dbReference type="SAM" id="MobiDB-lite"/>
    </source>
</evidence>
<evidence type="ECO:0000256" key="8">
    <source>
        <dbReference type="ARBA" id="ARBA00023125"/>
    </source>
</evidence>
<dbReference type="InterPro" id="IPR038718">
    <property type="entry name" value="SNF2-like_sf"/>
</dbReference>
<keyword evidence="4" id="KW-0378">Hydrolase</keyword>
<feature type="compositionally biased region" description="Low complexity" evidence="10">
    <location>
        <begin position="55"/>
        <end position="64"/>
    </location>
</feature>
<evidence type="ECO:0000259" key="12">
    <source>
        <dbReference type="PROSITE" id="PS51194"/>
    </source>
</evidence>
<dbReference type="PROSITE" id="PS51194">
    <property type="entry name" value="HELICASE_CTER"/>
    <property type="match status" value="1"/>
</dbReference>
<dbReference type="Proteomes" id="UP001158576">
    <property type="component" value="Chromosome 1"/>
</dbReference>
<reference evidence="13 14" key="1">
    <citation type="submission" date="2021-04" db="EMBL/GenBank/DDBJ databases">
        <authorList>
            <person name="Bliznina A."/>
        </authorList>
    </citation>
    <scope>NUCLEOTIDE SEQUENCE [LARGE SCALE GENOMIC DNA]</scope>
</reference>
<feature type="compositionally biased region" description="Basic and acidic residues" evidence="10">
    <location>
        <begin position="131"/>
        <end position="143"/>
    </location>
</feature>
<dbReference type="Pfam" id="PF00176">
    <property type="entry name" value="SNF2-rel_dom"/>
    <property type="match status" value="1"/>
</dbReference>
<organism evidence="13 14">
    <name type="scientific">Oikopleura dioica</name>
    <name type="common">Tunicate</name>
    <dbReference type="NCBI Taxonomy" id="34765"/>
    <lineage>
        <taxon>Eukaryota</taxon>
        <taxon>Metazoa</taxon>
        <taxon>Chordata</taxon>
        <taxon>Tunicata</taxon>
        <taxon>Appendicularia</taxon>
        <taxon>Copelata</taxon>
        <taxon>Oikopleuridae</taxon>
        <taxon>Oikopleura</taxon>
    </lineage>
</organism>
<dbReference type="InterPro" id="IPR000330">
    <property type="entry name" value="SNF2_N"/>
</dbReference>
<comment type="similarity">
    <text evidence="2">Belongs to the SNF2/RAD54 helicase family. SWR1 subfamily.</text>
</comment>
<dbReference type="CDD" id="cd18003">
    <property type="entry name" value="DEXQc_SRCAP"/>
    <property type="match status" value="1"/>
</dbReference>
<dbReference type="SMART" id="SM00487">
    <property type="entry name" value="DEXDc"/>
    <property type="match status" value="1"/>
</dbReference>
<dbReference type="PANTHER" id="PTHR45685:SF1">
    <property type="entry name" value="HELICASE SRCAP"/>
    <property type="match status" value="1"/>
</dbReference>
<accession>A0ABN7SVR9</accession>
<dbReference type="InterPro" id="IPR001650">
    <property type="entry name" value="Helicase_C-like"/>
</dbReference>
<dbReference type="SMART" id="SM00490">
    <property type="entry name" value="HELICc"/>
    <property type="match status" value="1"/>
</dbReference>
<proteinExistence type="inferred from homology"/>
<evidence type="ECO:0000256" key="4">
    <source>
        <dbReference type="ARBA" id="ARBA00022801"/>
    </source>
</evidence>
<keyword evidence="9" id="KW-0539">Nucleus</keyword>
<sequence length="1150" mass="133165">MIMAEFWEKIKMVSEVIKEQKEAAEMKKQLDADLDDMVNQTQKFSHSVVQNLQRPSSPTSSTSSKRTDAMSTADSRAASDYEISDEDSDASASIASSEEDQSEDELKQLEDQQDDDLLEIYAKLYGHNLPQKEEVKKEETVKEEPEEPENPEKKPKLERLDKIIQEKSITPDLPETPESPKDEKTENLNKITRTARSMLPTGLTLGENHVKTPIPSLMKGKLRDYQHIGLDWLVSLHDQDLNGILADEMGLGKTIQTISLLAHLAVNQGQWGPHLVVVPTSVLLNWDLEFKKWFPGFKVIAYYGTQKERKEKRRGWSRENMFHCVITSYNLVIQDQRMFKRKDWNYLILDEAHNIKNWMSQRWQTLLGFKSEHRLLLTGTPLQNDLLELWALLHFLMPDLFESRKGFSEWFHRPIGDMVEGSAEYNKKLVERLHKVLRPFLLRRLKSEVEQQMPKKYEHVVYCHLSKRQRALYEDYICRTDTQERMKCGGYIGIIGVIMNLRKVCNHPDLLEPRPVESPFLLPRLSLSLPRICVSILTHYHARGFTGRIWQRLPTTGYALDIRARTELSIFNTFTINKLDASKEYYNLYLMEYQKYKKKKPPKGYEWLAYRRQQKNKSKYKTMYSTNRNRCTVLPAPSHFAPANVRQLLNIPITEKLAFQTLSPISEVLKKKISCYCAAAEAPVPILDVSSPMYHIRERELSKNIADNTISIRVKTHAEDLARRVQLPETRLIQYDCGKLQTLYNLIYQKLKPNGHRALIFTQMTKMLDVLERFLSYHALTYSRLDGSTAPEARIQIMETFNRDPKIFCMILSTRSGGIGVNLTGADTVIFYDSDWNPTIDAQAQDRAHRIGQTRDVHIYRFIAKDTIEENILKKANYKRKLGNVAIEEGRFNIEGLKEDQLRVLIEGKEDDDESMEASSEEPESNESVKNNLAAVEDADDQEAAKVILDEVGEDEEEFQEESDEDIEDKLTPLEQMSLKWFLEDQARTIAEEEAQKAEEARIRKLKEEAKAKANPPVSISKNFLPNKRSQRIDKRLKHERAMENELKRCRRTDSDYYEDSDEEGYQPTRRKSYQTRTPKPPARRGRPPLNKDKDKTTAKSTAKTADLPKRKALPRDNSSLKLNKVEVQFVACNPRRISSAQSPPSEADW</sequence>
<evidence type="ECO:0000256" key="3">
    <source>
        <dbReference type="ARBA" id="ARBA00022741"/>
    </source>
</evidence>
<dbReference type="PANTHER" id="PTHR45685">
    <property type="entry name" value="HELICASE SRCAP-RELATED"/>
    <property type="match status" value="1"/>
</dbReference>
<evidence type="ECO:0000313" key="13">
    <source>
        <dbReference type="EMBL" id="CAG5104980.1"/>
    </source>
</evidence>
<dbReference type="CDD" id="cd18793">
    <property type="entry name" value="SF2_C_SNF"/>
    <property type="match status" value="1"/>
</dbReference>
<keyword evidence="5" id="KW-0347">Helicase</keyword>
<dbReference type="PROSITE" id="PS51192">
    <property type="entry name" value="HELICASE_ATP_BIND_1"/>
    <property type="match status" value="1"/>
</dbReference>
<protein>
    <submittedName>
        <fullName evidence="13">Oidioi.mRNA.OKI2018_I69.chr1.g1726.t1.cds</fullName>
    </submittedName>
</protein>
<feature type="compositionally biased region" description="Acidic residues" evidence="10">
    <location>
        <begin position="910"/>
        <end position="925"/>
    </location>
</feature>
<keyword evidence="6" id="KW-0067">ATP-binding</keyword>
<feature type="compositionally biased region" description="Acidic residues" evidence="10">
    <location>
        <begin position="1056"/>
        <end position="1065"/>
    </location>
</feature>
<evidence type="ECO:0000256" key="5">
    <source>
        <dbReference type="ARBA" id="ARBA00022806"/>
    </source>
</evidence>
<evidence type="ECO:0000313" key="14">
    <source>
        <dbReference type="Proteomes" id="UP001158576"/>
    </source>
</evidence>
<feature type="compositionally biased region" description="Basic and acidic residues" evidence="10">
    <location>
        <begin position="1040"/>
        <end position="1055"/>
    </location>
</feature>
<comment type="subcellular location">
    <subcellularLocation>
        <location evidence="1">Nucleus</location>
    </subcellularLocation>
</comment>
<feature type="region of interest" description="Disordered" evidence="10">
    <location>
        <begin position="131"/>
        <end position="185"/>
    </location>
</feature>
<feature type="region of interest" description="Disordered" evidence="10">
    <location>
        <begin position="37"/>
        <end position="106"/>
    </location>
</feature>